<keyword evidence="6 7" id="KW-0862">Zinc</keyword>
<dbReference type="InterPro" id="IPR020549">
    <property type="entry name" value="YbeY_CS"/>
</dbReference>
<keyword evidence="7" id="KW-0698">rRNA processing</keyword>
<dbReference type="PANTHER" id="PTHR46986:SF1">
    <property type="entry name" value="ENDORIBONUCLEASE YBEY, CHLOROPLASTIC"/>
    <property type="match status" value="1"/>
</dbReference>
<protein>
    <recommendedName>
        <fullName evidence="7">Endoribonuclease YbeY</fullName>
        <ecNumber evidence="7">3.1.-.-</ecNumber>
    </recommendedName>
</protein>
<accession>A0ABX2T7Q1</accession>
<evidence type="ECO:0000256" key="7">
    <source>
        <dbReference type="HAMAP-Rule" id="MF_00009"/>
    </source>
</evidence>
<comment type="cofactor">
    <cofactor evidence="7">
        <name>Zn(2+)</name>
        <dbReference type="ChEBI" id="CHEBI:29105"/>
    </cofactor>
    <text evidence="7">Binds 1 zinc ion.</text>
</comment>
<keyword evidence="10" id="KW-1185">Reference proteome</keyword>
<evidence type="ECO:0000256" key="3">
    <source>
        <dbReference type="ARBA" id="ARBA00022723"/>
    </source>
</evidence>
<evidence type="ECO:0000256" key="4">
    <source>
        <dbReference type="ARBA" id="ARBA00022759"/>
    </source>
</evidence>
<dbReference type="Proteomes" id="UP000584642">
    <property type="component" value="Unassembled WGS sequence"/>
</dbReference>
<feature type="binding site" evidence="7">
    <location>
        <position position="141"/>
    </location>
    <ligand>
        <name>Zn(2+)</name>
        <dbReference type="ChEBI" id="CHEBI:29105"/>
        <note>catalytic</note>
    </ligand>
</feature>
<dbReference type="SUPFAM" id="SSF55486">
    <property type="entry name" value="Metalloproteases ('zincins'), catalytic domain"/>
    <property type="match status" value="1"/>
</dbReference>
<name>A0ABX2T7Q1_9PROT</name>
<feature type="region of interest" description="Disordered" evidence="8">
    <location>
        <begin position="167"/>
        <end position="191"/>
    </location>
</feature>
<dbReference type="PANTHER" id="PTHR46986">
    <property type="entry name" value="ENDORIBONUCLEASE YBEY, CHLOROPLASTIC"/>
    <property type="match status" value="1"/>
</dbReference>
<dbReference type="InterPro" id="IPR023091">
    <property type="entry name" value="MetalPrtase_cat_dom_sf_prd"/>
</dbReference>
<keyword evidence="3 7" id="KW-0479">Metal-binding</keyword>
<feature type="compositionally biased region" description="Polar residues" evidence="8">
    <location>
        <begin position="179"/>
        <end position="191"/>
    </location>
</feature>
<gene>
    <name evidence="7 9" type="primary">ybeY</name>
    <name evidence="9" type="ORF">HND93_11500</name>
</gene>
<sequence length="191" mass="20175">MIGDPPQPGPATTPAIAVDVIVTQEAGDWGGNAEWLAERAAIAALAAAYDDDGDAPAELSVVLADDAMVQTLNRDYRGKDKPTNVLSFALTEAAGPEPEPGAPILLGDVILARETVVREAAEQGKPEDDHLTHLVVHGVLHLLGYDHEQDDEAEAMERLETRVLAGLGIPDPYADPSVRPTTSVPPRQQGP</sequence>
<comment type="subcellular location">
    <subcellularLocation>
        <location evidence="7">Cytoplasm</location>
    </subcellularLocation>
</comment>
<dbReference type="HAMAP" id="MF_00009">
    <property type="entry name" value="Endoribonucl_YbeY"/>
    <property type="match status" value="1"/>
</dbReference>
<evidence type="ECO:0000256" key="6">
    <source>
        <dbReference type="ARBA" id="ARBA00022833"/>
    </source>
</evidence>
<dbReference type="Gene3D" id="3.40.390.30">
    <property type="entry name" value="Metalloproteases ('zincins'), catalytic domain"/>
    <property type="match status" value="1"/>
</dbReference>
<keyword evidence="2 7" id="KW-0540">Nuclease</keyword>
<dbReference type="Pfam" id="PF02130">
    <property type="entry name" value="YbeY"/>
    <property type="match status" value="1"/>
</dbReference>
<organism evidence="9 10">
    <name type="scientific">Azospirillum oleiclasticum</name>
    <dbReference type="NCBI Taxonomy" id="2735135"/>
    <lineage>
        <taxon>Bacteria</taxon>
        <taxon>Pseudomonadati</taxon>
        <taxon>Pseudomonadota</taxon>
        <taxon>Alphaproteobacteria</taxon>
        <taxon>Rhodospirillales</taxon>
        <taxon>Azospirillaceae</taxon>
        <taxon>Azospirillum</taxon>
    </lineage>
</organism>
<proteinExistence type="inferred from homology"/>
<comment type="similarity">
    <text evidence="1 7">Belongs to the endoribonuclease YbeY family.</text>
</comment>
<dbReference type="EMBL" id="JABFDB010000006">
    <property type="protein sequence ID" value="NYZ20340.1"/>
    <property type="molecule type" value="Genomic_DNA"/>
</dbReference>
<feature type="binding site" evidence="7">
    <location>
        <position position="137"/>
    </location>
    <ligand>
        <name>Zn(2+)</name>
        <dbReference type="ChEBI" id="CHEBI:29105"/>
        <note>catalytic</note>
    </ligand>
</feature>
<evidence type="ECO:0000256" key="8">
    <source>
        <dbReference type="SAM" id="MobiDB-lite"/>
    </source>
</evidence>
<dbReference type="PROSITE" id="PS01306">
    <property type="entry name" value="UPF0054"/>
    <property type="match status" value="1"/>
</dbReference>
<evidence type="ECO:0000256" key="5">
    <source>
        <dbReference type="ARBA" id="ARBA00022801"/>
    </source>
</evidence>
<dbReference type="NCBIfam" id="TIGR00043">
    <property type="entry name" value="rRNA maturation RNase YbeY"/>
    <property type="match status" value="1"/>
</dbReference>
<feature type="binding site" evidence="7">
    <location>
        <position position="147"/>
    </location>
    <ligand>
        <name>Zn(2+)</name>
        <dbReference type="ChEBI" id="CHEBI:29105"/>
        <note>catalytic</note>
    </ligand>
</feature>
<evidence type="ECO:0000313" key="9">
    <source>
        <dbReference type="EMBL" id="NYZ20340.1"/>
    </source>
</evidence>
<reference evidence="9 10" key="1">
    <citation type="submission" date="2020-05" db="EMBL/GenBank/DDBJ databases">
        <title>Azospirillum oleiclasticum sp. nov, a nitrogen-fixing and heavy crude oil-emulsifying bacterium isolated from the crude oil of Yumen Oilfield.</title>
        <authorList>
            <person name="Wu D."/>
            <person name="Cai M."/>
            <person name="Zhang X."/>
        </authorList>
    </citation>
    <scope>NUCLEOTIDE SEQUENCE [LARGE SCALE GENOMIC DNA]</scope>
    <source>
        <strain evidence="9 10">ROY-1-1-2</strain>
    </source>
</reference>
<keyword evidence="4 7" id="KW-0255">Endonuclease</keyword>
<keyword evidence="5 7" id="KW-0378">Hydrolase</keyword>
<dbReference type="InterPro" id="IPR002036">
    <property type="entry name" value="YbeY"/>
</dbReference>
<keyword evidence="7" id="KW-0963">Cytoplasm</keyword>
<comment type="caution">
    <text evidence="9">The sequence shown here is derived from an EMBL/GenBank/DDBJ whole genome shotgun (WGS) entry which is preliminary data.</text>
</comment>
<keyword evidence="7" id="KW-0690">Ribosome biogenesis</keyword>
<evidence type="ECO:0000256" key="2">
    <source>
        <dbReference type="ARBA" id="ARBA00022722"/>
    </source>
</evidence>
<evidence type="ECO:0000313" key="10">
    <source>
        <dbReference type="Proteomes" id="UP000584642"/>
    </source>
</evidence>
<evidence type="ECO:0000256" key="1">
    <source>
        <dbReference type="ARBA" id="ARBA00010875"/>
    </source>
</evidence>
<dbReference type="EC" id="3.1.-.-" evidence="7"/>
<comment type="function">
    <text evidence="7">Single strand-specific metallo-endoribonuclease involved in late-stage 70S ribosome quality control and in maturation of the 3' terminus of the 16S rRNA.</text>
</comment>
<dbReference type="RefSeq" id="WP_180282093.1">
    <property type="nucleotide sequence ID" value="NZ_JABFDB010000006.1"/>
</dbReference>